<evidence type="ECO:0000256" key="7">
    <source>
        <dbReference type="SAM" id="MobiDB-lite"/>
    </source>
</evidence>
<dbReference type="Gene3D" id="2.30.30.380">
    <property type="entry name" value="Zn-finger domain of Sec23/24"/>
    <property type="match status" value="1"/>
</dbReference>
<dbReference type="FunFam" id="3.40.50.300:FF:000366">
    <property type="entry name" value="GTPase, IMAP family member 2"/>
    <property type="match status" value="1"/>
</dbReference>
<feature type="compositionally biased region" description="Basic and acidic residues" evidence="7">
    <location>
        <begin position="611"/>
        <end position="650"/>
    </location>
</feature>
<dbReference type="PROSITE" id="PS01358">
    <property type="entry name" value="ZF_RANBP2_1"/>
    <property type="match status" value="2"/>
</dbReference>
<dbReference type="InterPro" id="IPR006703">
    <property type="entry name" value="G_AIG1"/>
</dbReference>
<name>A0A6J8CVC7_MYTCO</name>
<evidence type="ECO:0000259" key="8">
    <source>
        <dbReference type="PROSITE" id="PS51720"/>
    </source>
</evidence>
<dbReference type="InterPro" id="IPR045058">
    <property type="entry name" value="GIMA/IAN/Toc"/>
</dbReference>
<evidence type="ECO:0000313" key="9">
    <source>
        <dbReference type="EMBL" id="CAC5399466.1"/>
    </source>
</evidence>
<evidence type="ECO:0000256" key="4">
    <source>
        <dbReference type="ARBA" id="ARBA00022771"/>
    </source>
</evidence>
<gene>
    <name evidence="9" type="ORF">MCOR_33729</name>
</gene>
<keyword evidence="2" id="KW-0479">Metal-binding</keyword>
<evidence type="ECO:0000256" key="3">
    <source>
        <dbReference type="ARBA" id="ARBA00022741"/>
    </source>
</evidence>
<sequence>MYLDNIDVLSTYIIIKRQCGYVKACKTQKTDGKGPSKGRCMAMDSEPTEWSCPQCTFFNQPCHKRCQMCNYKNVSRTAVGNSTPLIKDWSCTRCASSNHSNSKKCRSCRFSSQCEEEVEKSSLKSHDSSSTKADDASTKVSDIVSPVDIIANTFKDVTDKVVDRVDKTANTFKEVTNKVVHTVDEAANMFTGVTDILVSTVDKTASTFKDITDKVVSSVDEAASELTGITYKHETDFKTDNIDSVIEKFTSAIDVEASFEHTNYETHTTRNKKAETVYEAVDEVVSRVVETTDVANGVTIRSDKDASIVDIVTSAVEEVANIYEEDEEIRIVLIGRTGTGKSATGNTLLGVDQFRSLPSGSSVTEKCKRGESIRNEKKVVVVDTPGLFDTEATNEAVTKEIIKCIGMTSPGPHAVVLVVSVGRFTKEEQDTVKHFVNHFGNGVFKYMIVLFTRKDELTKMKQSIHQYVETVPKELKAILQQCGNRYISFNNDATGQPKRDQVNDFFEVVESMCSENDRSCYTNEMYQEAEITLQRRMQIEREKLKMQKKLEMEDVRNEIECKYLESLEQEMNEKSELEDALISRKMATDLEKAELQRELDESKEKLRRKLDKKEKELQEEMKKKEDEFNKKMSSDALRSNERNNVEKESGDSFSDLLGGLKKIVTGFAKIFKINW</sequence>
<organism evidence="9 10">
    <name type="scientific">Mytilus coruscus</name>
    <name type="common">Sea mussel</name>
    <dbReference type="NCBI Taxonomy" id="42192"/>
    <lineage>
        <taxon>Eukaryota</taxon>
        <taxon>Metazoa</taxon>
        <taxon>Spiralia</taxon>
        <taxon>Lophotrochozoa</taxon>
        <taxon>Mollusca</taxon>
        <taxon>Bivalvia</taxon>
        <taxon>Autobranchia</taxon>
        <taxon>Pteriomorphia</taxon>
        <taxon>Mytilida</taxon>
        <taxon>Mytiloidea</taxon>
        <taxon>Mytilidae</taxon>
        <taxon>Mytilinae</taxon>
        <taxon>Mytilus</taxon>
    </lineage>
</organism>
<dbReference type="PROSITE" id="PS51720">
    <property type="entry name" value="G_AIG1"/>
    <property type="match status" value="1"/>
</dbReference>
<accession>A0A6J8CVC7</accession>
<keyword evidence="5" id="KW-0862">Zinc</keyword>
<dbReference type="Gene3D" id="3.40.50.300">
    <property type="entry name" value="P-loop containing nucleotide triphosphate hydrolases"/>
    <property type="match status" value="1"/>
</dbReference>
<dbReference type="InterPro" id="IPR001876">
    <property type="entry name" value="Znf_RanBP2"/>
</dbReference>
<evidence type="ECO:0000256" key="6">
    <source>
        <dbReference type="ARBA" id="ARBA00023134"/>
    </source>
</evidence>
<dbReference type="SUPFAM" id="SSF90209">
    <property type="entry name" value="Ran binding protein zinc finger-like"/>
    <property type="match status" value="1"/>
</dbReference>
<dbReference type="AlphaFoldDB" id="A0A6J8CVC7"/>
<evidence type="ECO:0000313" key="10">
    <source>
        <dbReference type="Proteomes" id="UP000507470"/>
    </source>
</evidence>
<evidence type="ECO:0000256" key="1">
    <source>
        <dbReference type="ARBA" id="ARBA00008535"/>
    </source>
</evidence>
<dbReference type="GO" id="GO:0005525">
    <property type="term" value="F:GTP binding"/>
    <property type="evidence" value="ECO:0007669"/>
    <property type="project" value="UniProtKB-KW"/>
</dbReference>
<protein>
    <submittedName>
        <fullName evidence="9">GTPase IMAP family member 4</fullName>
    </submittedName>
</protein>
<dbReference type="OrthoDB" id="6117845at2759"/>
<keyword evidence="3" id="KW-0547">Nucleotide-binding</keyword>
<evidence type="ECO:0000256" key="2">
    <source>
        <dbReference type="ARBA" id="ARBA00022723"/>
    </source>
</evidence>
<dbReference type="Pfam" id="PF04548">
    <property type="entry name" value="AIG1"/>
    <property type="match status" value="1"/>
</dbReference>
<reference evidence="9 10" key="1">
    <citation type="submission" date="2020-06" db="EMBL/GenBank/DDBJ databases">
        <authorList>
            <person name="Li R."/>
            <person name="Bekaert M."/>
        </authorList>
    </citation>
    <scope>NUCLEOTIDE SEQUENCE [LARGE SCALE GENOMIC DNA]</scope>
    <source>
        <strain evidence="10">wild</strain>
    </source>
</reference>
<keyword evidence="4" id="KW-0863">Zinc-finger</keyword>
<dbReference type="PANTHER" id="PTHR10903:SF184">
    <property type="entry name" value="GTP-BINDING PROTEIN A"/>
    <property type="match status" value="1"/>
</dbReference>
<feature type="region of interest" description="Disordered" evidence="7">
    <location>
        <begin position="610"/>
        <end position="653"/>
    </location>
</feature>
<keyword evidence="10" id="KW-1185">Reference proteome</keyword>
<dbReference type="Proteomes" id="UP000507470">
    <property type="component" value="Unassembled WGS sequence"/>
</dbReference>
<feature type="domain" description="AIG1-type G" evidence="8">
    <location>
        <begin position="326"/>
        <end position="530"/>
    </location>
</feature>
<dbReference type="SUPFAM" id="SSF52540">
    <property type="entry name" value="P-loop containing nucleoside triphosphate hydrolases"/>
    <property type="match status" value="1"/>
</dbReference>
<proteinExistence type="inferred from homology"/>
<dbReference type="PANTHER" id="PTHR10903">
    <property type="entry name" value="GTPASE, IMAP FAMILY MEMBER-RELATED"/>
    <property type="match status" value="1"/>
</dbReference>
<dbReference type="SMART" id="SM00547">
    <property type="entry name" value="ZnF_RBZ"/>
    <property type="match status" value="2"/>
</dbReference>
<comment type="similarity">
    <text evidence="1">Belongs to the TRAFAC class TrmE-Era-EngA-EngB-Septin-like GTPase superfamily. AIG1/Toc34/Toc159-like paraseptin GTPase family. IAN subfamily.</text>
</comment>
<dbReference type="CDD" id="cd01852">
    <property type="entry name" value="AIG1"/>
    <property type="match status" value="1"/>
</dbReference>
<dbReference type="EMBL" id="CACVKT020006041">
    <property type="protein sequence ID" value="CAC5399466.1"/>
    <property type="molecule type" value="Genomic_DNA"/>
</dbReference>
<evidence type="ECO:0000256" key="5">
    <source>
        <dbReference type="ARBA" id="ARBA00022833"/>
    </source>
</evidence>
<dbReference type="GO" id="GO:0008270">
    <property type="term" value="F:zinc ion binding"/>
    <property type="evidence" value="ECO:0007669"/>
    <property type="project" value="UniProtKB-KW"/>
</dbReference>
<dbReference type="InterPro" id="IPR027417">
    <property type="entry name" value="P-loop_NTPase"/>
</dbReference>
<keyword evidence="6" id="KW-0342">GTP-binding</keyword>
<dbReference type="InterPro" id="IPR036443">
    <property type="entry name" value="Znf_RanBP2_sf"/>
</dbReference>